<sequence length="107" mass="12254">MRRRLSYIVSFLFLLAFSLQVLLPALTVMVVEGSELKQSFEKDVNAGNKTEDSEAGKEIRELYLHTDLLKLRLPVYRVINIHSVSNDQHRSPSYFPAVPTPPPNRMI</sequence>
<reference evidence="2 3" key="1">
    <citation type="submission" date="2019-11" db="EMBL/GenBank/DDBJ databases">
        <title>Pedobacter sp. HMF7647 Genome sequencing and assembly.</title>
        <authorList>
            <person name="Kang H."/>
            <person name="Kim H."/>
            <person name="Joh K."/>
        </authorList>
    </citation>
    <scope>NUCLEOTIDE SEQUENCE [LARGE SCALE GENOMIC DNA]</scope>
    <source>
        <strain evidence="2 3">HMF7647</strain>
    </source>
</reference>
<evidence type="ECO:0000256" key="1">
    <source>
        <dbReference type="SAM" id="MobiDB-lite"/>
    </source>
</evidence>
<gene>
    <name evidence="2" type="ORF">GS399_17420</name>
</gene>
<organism evidence="2 3">
    <name type="scientific">Hufsiella arboris</name>
    <dbReference type="NCBI Taxonomy" id="2695275"/>
    <lineage>
        <taxon>Bacteria</taxon>
        <taxon>Pseudomonadati</taxon>
        <taxon>Bacteroidota</taxon>
        <taxon>Sphingobacteriia</taxon>
        <taxon>Sphingobacteriales</taxon>
        <taxon>Sphingobacteriaceae</taxon>
        <taxon>Hufsiella</taxon>
    </lineage>
</organism>
<evidence type="ECO:0000313" key="2">
    <source>
        <dbReference type="EMBL" id="MXV52756.1"/>
    </source>
</evidence>
<feature type="compositionally biased region" description="Pro residues" evidence="1">
    <location>
        <begin position="98"/>
        <end position="107"/>
    </location>
</feature>
<proteinExistence type="predicted"/>
<evidence type="ECO:0000313" key="3">
    <source>
        <dbReference type="Proteomes" id="UP000466586"/>
    </source>
</evidence>
<comment type="caution">
    <text evidence="2">The sequence shown here is derived from an EMBL/GenBank/DDBJ whole genome shotgun (WGS) entry which is preliminary data.</text>
</comment>
<dbReference type="RefSeq" id="WP_160845937.1">
    <property type="nucleotide sequence ID" value="NZ_WVHT01000010.1"/>
</dbReference>
<name>A0A7K1YDS3_9SPHI</name>
<dbReference type="AlphaFoldDB" id="A0A7K1YDS3"/>
<dbReference type="EMBL" id="WVHT01000010">
    <property type="protein sequence ID" value="MXV52756.1"/>
    <property type="molecule type" value="Genomic_DNA"/>
</dbReference>
<keyword evidence="3" id="KW-1185">Reference proteome</keyword>
<dbReference type="Proteomes" id="UP000466586">
    <property type="component" value="Unassembled WGS sequence"/>
</dbReference>
<feature type="region of interest" description="Disordered" evidence="1">
    <location>
        <begin position="87"/>
        <end position="107"/>
    </location>
</feature>
<accession>A0A7K1YDS3</accession>
<protein>
    <submittedName>
        <fullName evidence="2">Uncharacterized protein</fullName>
    </submittedName>
</protein>